<proteinExistence type="inferred from homology"/>
<keyword evidence="11" id="KW-0560">Oxidoreductase</keyword>
<dbReference type="PANTHER" id="PTHR13096:SF7">
    <property type="entry name" value="RIBOSOMAL OXYGENASE 2"/>
    <property type="match status" value="1"/>
</dbReference>
<dbReference type="Gene3D" id="2.60.120.650">
    <property type="entry name" value="Cupin"/>
    <property type="match status" value="1"/>
</dbReference>
<evidence type="ECO:0000256" key="6">
    <source>
        <dbReference type="ARBA" id="ARBA00034314"/>
    </source>
</evidence>
<dbReference type="CDD" id="cd02208">
    <property type="entry name" value="cupin_RmlC-like"/>
    <property type="match status" value="1"/>
</dbReference>
<dbReference type="GO" id="GO:0042254">
    <property type="term" value="P:ribosome biogenesis"/>
    <property type="evidence" value="ECO:0007669"/>
    <property type="project" value="UniProtKB-KW"/>
</dbReference>
<evidence type="ECO:0000256" key="10">
    <source>
        <dbReference type="ARBA" id="ARBA00049465"/>
    </source>
</evidence>
<keyword evidence="11" id="KW-0539">Nucleus</keyword>
<dbReference type="Pfam" id="PF08007">
    <property type="entry name" value="JmjC_2"/>
    <property type="match status" value="1"/>
</dbReference>
<comment type="function">
    <text evidence="5">Oxygenase that can act as both a histone lysine demethylase and a ribosomal histidine hydroxylase. Specifically demethylates 'Lys-4' (H3K4me) and 'Lys-36' (H3K36me) of histone H3, thereby playing a central role in histone code.</text>
</comment>
<evidence type="ECO:0000256" key="3">
    <source>
        <dbReference type="ARBA" id="ARBA00022723"/>
    </source>
</evidence>
<organism evidence="14">
    <name type="scientific">Ornithodoros turicata</name>
    <dbReference type="NCBI Taxonomy" id="34597"/>
    <lineage>
        <taxon>Eukaryota</taxon>
        <taxon>Metazoa</taxon>
        <taxon>Ecdysozoa</taxon>
        <taxon>Arthropoda</taxon>
        <taxon>Chelicerata</taxon>
        <taxon>Arachnida</taxon>
        <taxon>Acari</taxon>
        <taxon>Parasitiformes</taxon>
        <taxon>Ixodida</taxon>
        <taxon>Ixodoidea</taxon>
        <taxon>Argasidae</taxon>
        <taxon>Ornithodorinae</taxon>
        <taxon>Ornithodoros</taxon>
    </lineage>
</organism>
<evidence type="ECO:0000256" key="2">
    <source>
        <dbReference type="ARBA" id="ARBA00022517"/>
    </source>
</evidence>
<comment type="catalytic activity">
    <reaction evidence="9 11">
        <text>N(6),N(6)-dimethyl-L-lysyl(36)-[histone H3] + 2 2-oxoglutarate + 2 O2 = L-lysyl(36)-[histone H3] + 2 formaldehyde + 2 succinate + 2 CO2</text>
        <dbReference type="Rhea" id="RHEA:42032"/>
        <dbReference type="Rhea" id="RHEA-COMP:9785"/>
        <dbReference type="Rhea" id="RHEA-COMP:9787"/>
        <dbReference type="ChEBI" id="CHEBI:15379"/>
        <dbReference type="ChEBI" id="CHEBI:16526"/>
        <dbReference type="ChEBI" id="CHEBI:16810"/>
        <dbReference type="ChEBI" id="CHEBI:16842"/>
        <dbReference type="ChEBI" id="CHEBI:29969"/>
        <dbReference type="ChEBI" id="CHEBI:30031"/>
        <dbReference type="ChEBI" id="CHEBI:61976"/>
        <dbReference type="EC" id="1.14.11.27"/>
    </reaction>
</comment>
<keyword evidence="11" id="KW-0223">Dioxygenase</keyword>
<comment type="catalytic activity">
    <reaction evidence="10">
        <text>L-histidyl-[protein] + 2-oxoglutarate + O2 = (3S)-3-hydroxy-L-histidyl-[protein] + succinate + CO2</text>
        <dbReference type="Rhea" id="RHEA:54256"/>
        <dbReference type="Rhea" id="RHEA-COMP:9745"/>
        <dbReference type="Rhea" id="RHEA-COMP:13840"/>
        <dbReference type="ChEBI" id="CHEBI:15379"/>
        <dbReference type="ChEBI" id="CHEBI:16526"/>
        <dbReference type="ChEBI" id="CHEBI:16810"/>
        <dbReference type="ChEBI" id="CHEBI:29979"/>
        <dbReference type="ChEBI" id="CHEBI:30031"/>
        <dbReference type="ChEBI" id="CHEBI:138021"/>
        <dbReference type="EC" id="1.14.11.79"/>
    </reaction>
</comment>
<sequence>MSGKRENMSGIPGGKRQKVSSRERKTAAEGIKRHFKTSLQFMKFLLSPIKFEAFKKEYWEQKPLVLQNRDGPSTFYPVCFTKGMFFPLTNAMEILFERDIAACKYVDGKRTNFEQKGRATVKKLEQLLKEKGATLQVHQPQRWIDGLWEALEQMECLFGCLVGCNAYITPPRSQGLAPHHDDVEVFVLQLEGVKSWKLYKPPSELPRTYSKDFSQDEIGSPTHEFTLQPGDLLYMPRGTIHQAHTPDDSDSHSTHITISTYQAHSVGEYLKSVLPDLVEQVMDSTVELRRGLPLGFFPACRMGKSTIESAVEHFQEQLKNLSGAIPRPHDLVRDFMLTRLPPFRLERGLLSETPDGEPPTLNSCVTLTFPSHVTYLLDESGDEKEALLLTSVHNDRETHMMLSDEHDENETGIVRFPEHFLPALKQICRRRDFIKGEELDLPKDEEKTVFLTTLWSLHLLTVQ</sequence>
<comment type="cofactor">
    <cofactor evidence="11">
        <name>Fe(2+)</name>
        <dbReference type="ChEBI" id="CHEBI:29033"/>
    </cofactor>
    <text evidence="11">Binds 1 Fe(2+) ion per subunit.</text>
</comment>
<dbReference type="Gene3D" id="1.10.10.1500">
    <property type="entry name" value="JmjC domain-containing ribosomal oxygenase (ROX), dimer domain"/>
    <property type="match status" value="1"/>
</dbReference>
<protein>
    <recommendedName>
        <fullName evidence="11">Bifunctional lysine-specific demethylase and histidyl-hydroxylase</fullName>
        <ecNumber evidence="11">1.14.11.27</ecNumber>
    </recommendedName>
</protein>
<dbReference type="InterPro" id="IPR039994">
    <property type="entry name" value="NO66-like"/>
</dbReference>
<dbReference type="GO" id="GO:0140680">
    <property type="term" value="F:histone H3K36me/H3K36me2 demethylase activity"/>
    <property type="evidence" value="ECO:0007669"/>
    <property type="project" value="UniProtKB-EC"/>
</dbReference>
<evidence type="ECO:0000256" key="12">
    <source>
        <dbReference type="SAM" id="MobiDB-lite"/>
    </source>
</evidence>
<dbReference type="PANTHER" id="PTHR13096">
    <property type="entry name" value="MINA53 MYC INDUCED NUCLEAR ANTIGEN"/>
    <property type="match status" value="1"/>
</dbReference>
<dbReference type="EMBL" id="GGLE01002805">
    <property type="protein sequence ID" value="MBY06931.1"/>
    <property type="molecule type" value="Transcribed_RNA"/>
</dbReference>
<evidence type="ECO:0000256" key="4">
    <source>
        <dbReference type="ARBA" id="ARBA00023004"/>
    </source>
</evidence>
<evidence type="ECO:0000313" key="14">
    <source>
        <dbReference type="EMBL" id="MBY06931.1"/>
    </source>
</evidence>
<feature type="region of interest" description="Disordered" evidence="12">
    <location>
        <begin position="1"/>
        <end position="29"/>
    </location>
</feature>
<dbReference type="GO" id="GO:0005506">
    <property type="term" value="F:iron ion binding"/>
    <property type="evidence" value="ECO:0007669"/>
    <property type="project" value="UniProtKB-UniRule"/>
</dbReference>
<dbReference type="Gene3D" id="3.90.930.40">
    <property type="match status" value="1"/>
</dbReference>
<comment type="function">
    <text evidence="7">Oxygenase that can act as both a histone lysine demethylase and a ribosomal histidine hydroxylase. Is involved in the demethylation of trimethylated 'Lys-9' on histone H3 (H3K9me3), leading to an increase in ribosomal RNA expression. Also catalyzes the hydroxylation of 60S ribosomal protein L27a on 'His-39'. May play an important role in cell growth and survival. May be involved in ribosome biogenesis, most likely during the assembly process of pre-ribosomal particles.</text>
</comment>
<comment type="catalytic activity">
    <reaction evidence="8">
        <text>L-histidyl-[ribosomal protein uL15] + 2-oxoglutarate + O2 = (3S)-3-hydroxy-L-histidyl-[ribosomal protein uL15] + succinate + CO2</text>
        <dbReference type="Rhea" id="RHEA:54024"/>
        <dbReference type="Rhea" id="RHEA-COMP:13760"/>
        <dbReference type="Rhea" id="RHEA-COMP:13761"/>
        <dbReference type="ChEBI" id="CHEBI:15379"/>
        <dbReference type="ChEBI" id="CHEBI:16526"/>
        <dbReference type="ChEBI" id="CHEBI:16810"/>
        <dbReference type="ChEBI" id="CHEBI:29979"/>
        <dbReference type="ChEBI" id="CHEBI:30031"/>
        <dbReference type="ChEBI" id="CHEBI:138021"/>
    </reaction>
</comment>
<accession>A0A2R5LBM3</accession>
<feature type="compositionally biased region" description="Basic and acidic residues" evidence="12">
    <location>
        <begin position="20"/>
        <end position="29"/>
    </location>
</feature>
<keyword evidence="3 11" id="KW-0479">Metal-binding</keyword>
<evidence type="ECO:0000256" key="9">
    <source>
        <dbReference type="ARBA" id="ARBA00047915"/>
    </source>
</evidence>
<evidence type="ECO:0000256" key="7">
    <source>
        <dbReference type="ARBA" id="ARBA00046256"/>
    </source>
</evidence>
<keyword evidence="11" id="KW-0804">Transcription</keyword>
<dbReference type="EC" id="1.14.11.27" evidence="11"/>
<evidence type="ECO:0000259" key="13">
    <source>
        <dbReference type="PROSITE" id="PS51184"/>
    </source>
</evidence>
<keyword evidence="11" id="KW-0805">Transcription regulation</keyword>
<feature type="domain" description="JmjC" evidence="13">
    <location>
        <begin position="119"/>
        <end position="277"/>
    </location>
</feature>
<evidence type="ECO:0000256" key="1">
    <source>
        <dbReference type="ARBA" id="ARBA00004604"/>
    </source>
</evidence>
<dbReference type="GO" id="GO:0005730">
    <property type="term" value="C:nucleolus"/>
    <property type="evidence" value="ECO:0007669"/>
    <property type="project" value="UniProtKB-SubCell"/>
</dbReference>
<name>A0A2R5LBM3_9ACAR</name>
<dbReference type="PROSITE" id="PS51184">
    <property type="entry name" value="JMJC"/>
    <property type="match status" value="1"/>
</dbReference>
<evidence type="ECO:0000256" key="11">
    <source>
        <dbReference type="RuleBase" id="RU366061"/>
    </source>
</evidence>
<comment type="similarity">
    <text evidence="6">Belongs to the ROX family. MINA53 subfamily.</text>
</comment>
<dbReference type="SUPFAM" id="SSF51197">
    <property type="entry name" value="Clavaminate synthase-like"/>
    <property type="match status" value="1"/>
</dbReference>
<keyword evidence="2" id="KW-0690">Ribosome biogenesis</keyword>
<dbReference type="InterPro" id="IPR003347">
    <property type="entry name" value="JmjC_dom"/>
</dbReference>
<dbReference type="GO" id="GO:0036139">
    <property type="term" value="F:peptidyl-histidine dioxygenase activity"/>
    <property type="evidence" value="ECO:0007669"/>
    <property type="project" value="UniProtKB-EC"/>
</dbReference>
<comment type="subcellular location">
    <subcellularLocation>
        <location evidence="1">Nucleus</location>
        <location evidence="1">Nucleolus</location>
    </subcellularLocation>
</comment>
<dbReference type="GO" id="GO:0032453">
    <property type="term" value="F:histone H3K4 demethylase activity"/>
    <property type="evidence" value="ECO:0007669"/>
    <property type="project" value="TreeGrafter"/>
</dbReference>
<reference evidence="14" key="1">
    <citation type="submission" date="2018-03" db="EMBL/GenBank/DDBJ databases">
        <title>The relapsing fever spirochete Borrelia turicatae persists in the highly oxidative environment of its soft-bodied tick vector.</title>
        <authorList>
            <person name="Bourret T.J."/>
            <person name="Boyle W.K."/>
            <person name="Valenzuela J.G."/>
            <person name="Oliveira F."/>
            <person name="Lopez J.E."/>
        </authorList>
    </citation>
    <scope>NUCLEOTIDE SEQUENCE</scope>
    <source>
        <strain evidence="14">Kansas strain/isolate</strain>
        <tissue evidence="14">Salivary glands</tissue>
    </source>
</reference>
<evidence type="ECO:0000256" key="8">
    <source>
        <dbReference type="ARBA" id="ARBA00047687"/>
    </source>
</evidence>
<evidence type="ECO:0000256" key="5">
    <source>
        <dbReference type="ARBA" id="ARBA00025670"/>
    </source>
</evidence>
<keyword evidence="4 11" id="KW-0408">Iron</keyword>
<dbReference type="AlphaFoldDB" id="A0A2R5LBM3"/>